<dbReference type="InterPro" id="IPR010920">
    <property type="entry name" value="LSM_dom_sf"/>
</dbReference>
<organism evidence="2 3">
    <name type="scientific">Geoglobus acetivorans</name>
    <dbReference type="NCBI Taxonomy" id="565033"/>
    <lineage>
        <taxon>Archaea</taxon>
        <taxon>Methanobacteriati</taxon>
        <taxon>Methanobacteriota</taxon>
        <taxon>Archaeoglobi</taxon>
        <taxon>Archaeoglobales</taxon>
        <taxon>Archaeoglobaceae</taxon>
        <taxon>Geoglobus</taxon>
    </lineage>
</organism>
<reference evidence="2 3" key="1">
    <citation type="journal article" date="2015" name="Appl. Environ. Microbiol.">
        <title>The Geoglobus acetivorans genome: Fe(III) reduction, acetate utilization, autotrophic growth, and degradation of aromatic compounds in a hyperthermophilic archaeon.</title>
        <authorList>
            <person name="Mardanov A.V."/>
            <person name="Slododkina G.B."/>
            <person name="Slobodkin A.I."/>
            <person name="Beletsky A.V."/>
            <person name="Gavrilov S.N."/>
            <person name="Kublanov I.V."/>
            <person name="Bonch-Osmolovskaya E.A."/>
            <person name="Skryabin K.G."/>
            <person name="Ravin N.V."/>
        </authorList>
    </citation>
    <scope>NUCLEOTIDE SEQUENCE [LARGE SCALE GENOMIC DNA]</scope>
    <source>
        <strain evidence="2 3">SBH6</strain>
    </source>
</reference>
<feature type="domain" description="Sm" evidence="1">
    <location>
        <begin position="1"/>
        <end position="65"/>
    </location>
</feature>
<dbReference type="InterPro" id="IPR001163">
    <property type="entry name" value="Sm_dom_euk/arc"/>
</dbReference>
<gene>
    <name evidence="2" type="ORF">GACE_1661</name>
</gene>
<dbReference type="STRING" id="565033.GACE_1661"/>
<dbReference type="Gene3D" id="2.30.30.100">
    <property type="match status" value="1"/>
</dbReference>
<dbReference type="GO" id="GO:0003723">
    <property type="term" value="F:RNA binding"/>
    <property type="evidence" value="ECO:0007669"/>
    <property type="project" value="InterPro"/>
</dbReference>
<name>A0A0A7GIA4_GEOAI</name>
<sequence length="65" mass="7510">MVGRMIRVEMKGEENNLVGKLESVDDYMNLHLSNAMEYRGNEKVRMLGDIVLRGNNVILIQPFEE</sequence>
<dbReference type="Proteomes" id="UP000030624">
    <property type="component" value="Chromosome"/>
</dbReference>
<dbReference type="HOGENOM" id="CLU_076902_11_3_2"/>
<accession>A0A0A7GIA4</accession>
<dbReference type="EMBL" id="CP009552">
    <property type="protein sequence ID" value="AIY90692.1"/>
    <property type="molecule type" value="Genomic_DNA"/>
</dbReference>
<dbReference type="PROSITE" id="PS52002">
    <property type="entry name" value="SM"/>
    <property type="match status" value="1"/>
</dbReference>
<protein>
    <submittedName>
        <fullName evidence="2">Putative snRNP Sm-like protein, Archaeal</fullName>
    </submittedName>
</protein>
<dbReference type="eggNOG" id="arCOG00998">
    <property type="taxonomic scope" value="Archaea"/>
</dbReference>
<dbReference type="Pfam" id="PF01423">
    <property type="entry name" value="LSM"/>
    <property type="match status" value="1"/>
</dbReference>
<dbReference type="KEGG" id="gac:GACE_1661"/>
<dbReference type="SMART" id="SM00651">
    <property type="entry name" value="Sm"/>
    <property type="match status" value="1"/>
</dbReference>
<dbReference type="SUPFAM" id="SSF50182">
    <property type="entry name" value="Sm-like ribonucleoproteins"/>
    <property type="match status" value="1"/>
</dbReference>
<proteinExistence type="predicted"/>
<dbReference type="AlphaFoldDB" id="A0A0A7GIA4"/>
<evidence type="ECO:0000259" key="1">
    <source>
        <dbReference type="PROSITE" id="PS52002"/>
    </source>
</evidence>
<evidence type="ECO:0000313" key="3">
    <source>
        <dbReference type="Proteomes" id="UP000030624"/>
    </source>
</evidence>
<dbReference type="PIRSF" id="PIRSF006609">
    <property type="entry name" value="snRNP_SmF"/>
    <property type="match status" value="1"/>
</dbReference>
<evidence type="ECO:0000313" key="2">
    <source>
        <dbReference type="EMBL" id="AIY90692.1"/>
    </source>
</evidence>
<dbReference type="InterPro" id="IPR047575">
    <property type="entry name" value="Sm"/>
</dbReference>